<dbReference type="InterPro" id="IPR000182">
    <property type="entry name" value="GNAT_dom"/>
</dbReference>
<reference evidence="2 3" key="1">
    <citation type="journal article" date="2020" name="Syst. Appl. Microbiol.">
        <title>Arthrospiribacter ruber gen. nov., sp. nov., a novel bacterium isolated from Arthrospira cultures.</title>
        <authorList>
            <person name="Waleron M."/>
            <person name="Misztak A."/>
            <person name="Waleron M.M."/>
            <person name="Furmaniak M."/>
            <person name="Mrozik A."/>
            <person name="Waleron K."/>
        </authorList>
    </citation>
    <scope>NUCLEOTIDE SEQUENCE [LARGE SCALE GENOMIC DNA]</scope>
    <source>
        <strain evidence="2 3">DPMB0001</strain>
    </source>
</reference>
<name>A0A951J310_9BACT</name>
<proteinExistence type="predicted"/>
<dbReference type="RefSeq" id="WP_219293282.1">
    <property type="nucleotide sequence ID" value="NZ_RPHB01000010.1"/>
</dbReference>
<evidence type="ECO:0000313" key="2">
    <source>
        <dbReference type="EMBL" id="MBW3469877.1"/>
    </source>
</evidence>
<keyword evidence="3" id="KW-1185">Reference proteome</keyword>
<accession>A0A951J310</accession>
<dbReference type="Pfam" id="PF13673">
    <property type="entry name" value="Acetyltransf_10"/>
    <property type="match status" value="1"/>
</dbReference>
<dbReference type="Proteomes" id="UP000727490">
    <property type="component" value="Unassembled WGS sequence"/>
</dbReference>
<protein>
    <submittedName>
        <fullName evidence="2">GNAT family N-acetyltransferase</fullName>
    </submittedName>
</protein>
<sequence>MKEETTTVVTKVLNKEDLETIFKIREEVFVIEQEVAPEEEYDEFEDTSIHFLARVDGNPSGTARWRFTEKGIKLERFAVLKKERGKGVGQALVKSVLEDIALHPEAKGKKLYLHAQLTAIPLYAKFGFKQVGDMFEECNILHYKMELYL</sequence>
<evidence type="ECO:0000259" key="1">
    <source>
        <dbReference type="PROSITE" id="PS51186"/>
    </source>
</evidence>
<evidence type="ECO:0000313" key="3">
    <source>
        <dbReference type="Proteomes" id="UP000727490"/>
    </source>
</evidence>
<dbReference type="AlphaFoldDB" id="A0A951J310"/>
<feature type="domain" description="N-acetyltransferase" evidence="1">
    <location>
        <begin position="8"/>
        <end position="149"/>
    </location>
</feature>
<gene>
    <name evidence="2" type="ORF">EGN73_18955</name>
</gene>
<dbReference type="CDD" id="cd04301">
    <property type="entry name" value="NAT_SF"/>
    <property type="match status" value="1"/>
</dbReference>
<dbReference type="PROSITE" id="PS51186">
    <property type="entry name" value="GNAT"/>
    <property type="match status" value="1"/>
</dbReference>
<comment type="caution">
    <text evidence="2">The sequence shown here is derived from an EMBL/GenBank/DDBJ whole genome shotgun (WGS) entry which is preliminary data.</text>
</comment>
<dbReference type="EMBL" id="RPHB01000010">
    <property type="protein sequence ID" value="MBW3469877.1"/>
    <property type="molecule type" value="Genomic_DNA"/>
</dbReference>
<dbReference type="GO" id="GO:0016747">
    <property type="term" value="F:acyltransferase activity, transferring groups other than amino-acyl groups"/>
    <property type="evidence" value="ECO:0007669"/>
    <property type="project" value="InterPro"/>
</dbReference>
<organism evidence="2 3">
    <name type="scientific">Arthrospiribacter ruber</name>
    <dbReference type="NCBI Taxonomy" id="2487934"/>
    <lineage>
        <taxon>Bacteria</taxon>
        <taxon>Pseudomonadati</taxon>
        <taxon>Bacteroidota</taxon>
        <taxon>Cytophagia</taxon>
        <taxon>Cytophagales</taxon>
        <taxon>Cyclobacteriaceae</taxon>
        <taxon>Arthrospiribacter</taxon>
    </lineage>
</organism>